<sequence length="419" mass="44488">MNYWEVIRQSLTISGSRLVALSMVSLDLMILGRFSLSETADFALAVQFSQIYIVLALGLTVGVNIAFNLRKPHSKTITGSIVGYALLAGVLLFLMSVAMVFFVEMSENARDSYYALAVGIAPTTIYIALCAMIEASGGAGGVLRLTVGAAVANAVLDLLLINVGLFSPAVAVAVATTVVRLLLLACVLYGCVVTHRISIAPIFNRIEWKDLFSYGRSEAPVGLIFTGGMSFLFAYASARGNEGLVALLAIGINFLNIASVIYIGMTRAVANVASALPHRILTDLKGLAIFGLSYVVLSGAILYVASPLLSWLYLGQVSLELLSIFFIAIWVVAFDGLAMLFITLLRLLDWRAGPPLLRLALIIVGVPISLGWFDPSAIQPVFKGLLIGNGVAAVLAAAVLLYAVVDRTRKELIAAPGGN</sequence>
<feature type="transmembrane region" description="Helical" evidence="1">
    <location>
        <begin position="18"/>
        <end position="36"/>
    </location>
</feature>
<feature type="transmembrane region" description="Helical" evidence="1">
    <location>
        <begin position="81"/>
        <end position="101"/>
    </location>
</feature>
<keyword evidence="1" id="KW-1133">Transmembrane helix</keyword>
<dbReference type="Proteomes" id="UP001214170">
    <property type="component" value="Chromosome"/>
</dbReference>
<feature type="transmembrane region" description="Helical" evidence="1">
    <location>
        <begin position="145"/>
        <end position="166"/>
    </location>
</feature>
<organism evidence="2 3">
    <name type="scientific">Achromobacter spanius</name>
    <dbReference type="NCBI Taxonomy" id="217203"/>
    <lineage>
        <taxon>Bacteria</taxon>
        <taxon>Pseudomonadati</taxon>
        <taxon>Pseudomonadota</taxon>
        <taxon>Betaproteobacteria</taxon>
        <taxon>Burkholderiales</taxon>
        <taxon>Alcaligenaceae</taxon>
        <taxon>Achromobacter</taxon>
    </lineage>
</organism>
<evidence type="ECO:0000313" key="3">
    <source>
        <dbReference type="Proteomes" id="UP001214170"/>
    </source>
</evidence>
<reference evidence="2 3" key="1">
    <citation type="submission" date="2023-03" db="EMBL/GenBank/DDBJ databases">
        <title>Achromobacter spanius LIG8.</title>
        <authorList>
            <person name="Shrestha S."/>
        </authorList>
    </citation>
    <scope>NUCLEOTIDE SEQUENCE [LARGE SCALE GENOMIC DNA]</scope>
    <source>
        <strain evidence="2 3">LIG8</strain>
    </source>
</reference>
<feature type="transmembrane region" description="Helical" evidence="1">
    <location>
        <begin position="244"/>
        <end position="265"/>
    </location>
</feature>
<name>A0ABY8GYE7_9BURK</name>
<keyword evidence="1" id="KW-0472">Membrane</keyword>
<feature type="transmembrane region" description="Helical" evidence="1">
    <location>
        <begin position="113"/>
        <end position="133"/>
    </location>
</feature>
<feature type="transmembrane region" description="Helical" evidence="1">
    <location>
        <begin position="286"/>
        <end position="309"/>
    </location>
</feature>
<feature type="transmembrane region" description="Helical" evidence="1">
    <location>
        <begin position="385"/>
        <end position="405"/>
    </location>
</feature>
<proteinExistence type="predicted"/>
<feature type="transmembrane region" description="Helical" evidence="1">
    <location>
        <begin position="178"/>
        <end position="198"/>
    </location>
</feature>
<keyword evidence="3" id="KW-1185">Reference proteome</keyword>
<dbReference type="EMBL" id="CP121261">
    <property type="protein sequence ID" value="WFP09499.1"/>
    <property type="molecule type" value="Genomic_DNA"/>
</dbReference>
<evidence type="ECO:0000256" key="1">
    <source>
        <dbReference type="SAM" id="Phobius"/>
    </source>
</evidence>
<dbReference type="RefSeq" id="WP_268077735.1">
    <property type="nucleotide sequence ID" value="NZ_CP106885.1"/>
</dbReference>
<evidence type="ECO:0000313" key="2">
    <source>
        <dbReference type="EMBL" id="WFP09499.1"/>
    </source>
</evidence>
<feature type="transmembrane region" description="Helical" evidence="1">
    <location>
        <begin position="356"/>
        <end position="373"/>
    </location>
</feature>
<accession>A0ABY8GYE7</accession>
<protein>
    <recommendedName>
        <fullName evidence="4">Multidrug resistance protein NorM</fullName>
    </recommendedName>
</protein>
<feature type="transmembrane region" description="Helical" evidence="1">
    <location>
        <begin position="321"/>
        <end position="344"/>
    </location>
</feature>
<feature type="transmembrane region" description="Helical" evidence="1">
    <location>
        <begin position="219"/>
        <end position="238"/>
    </location>
</feature>
<evidence type="ECO:0008006" key="4">
    <source>
        <dbReference type="Google" id="ProtNLM"/>
    </source>
</evidence>
<feature type="transmembrane region" description="Helical" evidence="1">
    <location>
        <begin position="48"/>
        <end position="69"/>
    </location>
</feature>
<keyword evidence="1" id="KW-0812">Transmembrane</keyword>
<gene>
    <name evidence="2" type="ORF">P8T11_06355</name>
</gene>